<dbReference type="AlphaFoldDB" id="A0A9W4GEQ0"/>
<evidence type="ECO:0000313" key="2">
    <source>
        <dbReference type="EMBL" id="CAD6501908.1"/>
    </source>
</evidence>
<evidence type="ECO:0000259" key="1">
    <source>
        <dbReference type="Pfam" id="PF02221"/>
    </source>
</evidence>
<dbReference type="InterPro" id="IPR003172">
    <property type="entry name" value="ML_dom"/>
</dbReference>
<comment type="caution">
    <text evidence="2">The sequence shown here is derived from an EMBL/GenBank/DDBJ whole genome shotgun (WGS) entry which is preliminary data.</text>
</comment>
<name>A0A9W4GEQ0_BLUGR</name>
<proteinExistence type="predicted"/>
<organism evidence="2 3">
    <name type="scientific">Blumeria graminis f. sp. triticale</name>
    <dbReference type="NCBI Taxonomy" id="1689686"/>
    <lineage>
        <taxon>Eukaryota</taxon>
        <taxon>Fungi</taxon>
        <taxon>Dikarya</taxon>
        <taxon>Ascomycota</taxon>
        <taxon>Pezizomycotina</taxon>
        <taxon>Leotiomycetes</taxon>
        <taxon>Erysiphales</taxon>
        <taxon>Erysiphaceae</taxon>
        <taxon>Blumeria</taxon>
    </lineage>
</organism>
<reference evidence="2" key="1">
    <citation type="submission" date="2020-10" db="EMBL/GenBank/DDBJ databases">
        <authorList>
            <person name="Muller C M."/>
        </authorList>
    </citation>
    <scope>NUCLEOTIDE SEQUENCE</scope>
    <source>
        <strain evidence="2">THUN-12</strain>
    </source>
</reference>
<accession>A0A9W4GEQ0</accession>
<dbReference type="Proteomes" id="UP000683417">
    <property type="component" value="Unassembled WGS sequence"/>
</dbReference>
<dbReference type="EMBL" id="CAJHIT010000005">
    <property type="protein sequence ID" value="CAD6501908.1"/>
    <property type="molecule type" value="Genomic_DNA"/>
</dbReference>
<feature type="non-terminal residue" evidence="2">
    <location>
        <position position="219"/>
    </location>
</feature>
<gene>
    <name evidence="2" type="ORF">BGTH12_LOCUS3266</name>
</gene>
<feature type="domain" description="MD-2-related lipid-recognition" evidence="1">
    <location>
        <begin position="78"/>
        <end position="198"/>
    </location>
</feature>
<sequence>PEVASYEDYKGRLCCSLFDKHHPLLNLSSIIMKFLNTLATLAISTIAAAHCMKKDQQLSTSPNSDPFDGLLPGSNLLYFCSDEDKDSSISISNLDINPFLPTSYNPIDITISGILRRPLDPASYVIIRDVVSGEQLNSEQILICPFLESFGHSCPIGITPFHLNLHFMVESLPDVKSEHIYVELYDSSGDQIICINSPFYNGFPDSQDIFMDGIGSTDL</sequence>
<evidence type="ECO:0000313" key="3">
    <source>
        <dbReference type="Proteomes" id="UP000683417"/>
    </source>
</evidence>
<dbReference type="Pfam" id="PF02221">
    <property type="entry name" value="E1_DerP2_DerF2"/>
    <property type="match status" value="1"/>
</dbReference>
<protein>
    <submittedName>
        <fullName evidence="2">BgTH12-02153</fullName>
    </submittedName>
</protein>